<keyword evidence="2" id="KW-1003">Cell membrane</keyword>
<dbReference type="CDD" id="cd06173">
    <property type="entry name" value="MFS_MefA_like"/>
    <property type="match status" value="1"/>
</dbReference>
<feature type="transmembrane region" description="Helical" evidence="6">
    <location>
        <begin position="167"/>
        <end position="187"/>
    </location>
</feature>
<dbReference type="InterPro" id="IPR011701">
    <property type="entry name" value="MFS"/>
</dbReference>
<evidence type="ECO:0000256" key="1">
    <source>
        <dbReference type="ARBA" id="ARBA00004651"/>
    </source>
</evidence>
<proteinExistence type="predicted"/>
<keyword evidence="5 6" id="KW-0472">Membrane</keyword>
<feature type="transmembrane region" description="Helical" evidence="6">
    <location>
        <begin position="227"/>
        <end position="249"/>
    </location>
</feature>
<feature type="transmembrane region" description="Helical" evidence="6">
    <location>
        <begin position="312"/>
        <end position="332"/>
    </location>
</feature>
<dbReference type="RefSeq" id="WP_289585238.1">
    <property type="nucleotide sequence ID" value="NZ_JBHSFT010000044.1"/>
</dbReference>
<feature type="transmembrane region" description="Helical" evidence="6">
    <location>
        <begin position="73"/>
        <end position="95"/>
    </location>
</feature>
<feature type="transmembrane region" description="Helical" evidence="6">
    <location>
        <begin position="101"/>
        <end position="122"/>
    </location>
</feature>
<feature type="transmembrane region" description="Helical" evidence="6">
    <location>
        <begin position="378"/>
        <end position="398"/>
    </location>
</feature>
<sequence>MKSILINQDFRRMWGSEFLSILNGRFKELLIPLVVLGLTSSPLVTALVALSQQLGTVLFAIPIGTWVETKNKVRIASSCHFLYGIGIFMLVFLLATQNVNAVIIASLLFVMGLLALISRTAFTSMIPAIAGRENLLKAHTNIEAADAIATVIGPALGGILLAKTGSVLTLLICGILSLLSALLIGFIRNKEGFIGTETEELQKSKWSVFLRRSIAGLKILISNPQQLISTIAMAILAFTTIFITLTIIFYARITLELSEGFIGILLSSAGVGNIVGIFLINKFKNLNWVLLMSFLLIISGIGILMITATNVFIMMCFGMAVFDCALSMAFIVQGAIHQGITPDEFLTRVRSSTYVIGGLFSILGTFLAGAIPELFTEKIALMIGAFILLMPACIFLRFGKAGVALSKVEPVYNK</sequence>
<feature type="transmembrane region" description="Helical" evidence="6">
    <location>
        <begin position="261"/>
        <end position="281"/>
    </location>
</feature>
<dbReference type="Proteomes" id="UP001595988">
    <property type="component" value="Unassembled WGS sequence"/>
</dbReference>
<dbReference type="InterPro" id="IPR036259">
    <property type="entry name" value="MFS_trans_sf"/>
</dbReference>
<evidence type="ECO:0000256" key="4">
    <source>
        <dbReference type="ARBA" id="ARBA00022989"/>
    </source>
</evidence>
<dbReference type="Gene3D" id="1.20.1250.20">
    <property type="entry name" value="MFS general substrate transporter like domains"/>
    <property type="match status" value="1"/>
</dbReference>
<evidence type="ECO:0000256" key="5">
    <source>
        <dbReference type="ARBA" id="ARBA00023136"/>
    </source>
</evidence>
<organism evidence="7 8">
    <name type="scientific">Oceanobacillus aidingensis</name>
    <dbReference type="NCBI Taxonomy" id="645964"/>
    <lineage>
        <taxon>Bacteria</taxon>
        <taxon>Bacillati</taxon>
        <taxon>Bacillota</taxon>
        <taxon>Bacilli</taxon>
        <taxon>Bacillales</taxon>
        <taxon>Bacillaceae</taxon>
        <taxon>Oceanobacillus</taxon>
    </lineage>
</organism>
<evidence type="ECO:0000313" key="7">
    <source>
        <dbReference type="EMBL" id="MFC4663793.1"/>
    </source>
</evidence>
<comment type="subcellular location">
    <subcellularLocation>
        <location evidence="1">Cell membrane</location>
        <topology evidence="1">Multi-pass membrane protein</topology>
    </subcellularLocation>
</comment>
<dbReference type="Pfam" id="PF07690">
    <property type="entry name" value="MFS_1"/>
    <property type="match status" value="1"/>
</dbReference>
<feature type="transmembrane region" description="Helical" evidence="6">
    <location>
        <begin position="29"/>
        <end position="61"/>
    </location>
</feature>
<dbReference type="PANTHER" id="PTHR23513:SF6">
    <property type="entry name" value="MAJOR FACILITATOR SUPERFAMILY ASSOCIATED DOMAIN-CONTAINING PROTEIN"/>
    <property type="match status" value="1"/>
</dbReference>
<evidence type="ECO:0000256" key="6">
    <source>
        <dbReference type="SAM" id="Phobius"/>
    </source>
</evidence>
<name>A0ABV9K1K9_9BACI</name>
<keyword evidence="4 6" id="KW-1133">Transmembrane helix</keyword>
<evidence type="ECO:0000256" key="3">
    <source>
        <dbReference type="ARBA" id="ARBA00022692"/>
    </source>
</evidence>
<accession>A0ABV9K1K9</accession>
<dbReference type="PANTHER" id="PTHR23513">
    <property type="entry name" value="INTEGRAL MEMBRANE EFFLUX PROTEIN-RELATED"/>
    <property type="match status" value="1"/>
</dbReference>
<keyword evidence="8" id="KW-1185">Reference proteome</keyword>
<feature type="transmembrane region" description="Helical" evidence="6">
    <location>
        <begin position="288"/>
        <end position="306"/>
    </location>
</feature>
<dbReference type="EMBL" id="JBHSFT010000044">
    <property type="protein sequence ID" value="MFC4663793.1"/>
    <property type="molecule type" value="Genomic_DNA"/>
</dbReference>
<protein>
    <submittedName>
        <fullName evidence="7">MFS transporter</fullName>
    </submittedName>
</protein>
<keyword evidence="3 6" id="KW-0812">Transmembrane</keyword>
<evidence type="ECO:0000256" key="2">
    <source>
        <dbReference type="ARBA" id="ARBA00022475"/>
    </source>
</evidence>
<gene>
    <name evidence="7" type="ORF">ACFO3P_16570</name>
</gene>
<evidence type="ECO:0000313" key="8">
    <source>
        <dbReference type="Proteomes" id="UP001595988"/>
    </source>
</evidence>
<reference evidence="8" key="1">
    <citation type="journal article" date="2019" name="Int. J. Syst. Evol. Microbiol.">
        <title>The Global Catalogue of Microorganisms (GCM) 10K type strain sequencing project: providing services to taxonomists for standard genome sequencing and annotation.</title>
        <authorList>
            <consortium name="The Broad Institute Genomics Platform"/>
            <consortium name="The Broad Institute Genome Sequencing Center for Infectious Disease"/>
            <person name="Wu L."/>
            <person name="Ma J."/>
        </authorList>
    </citation>
    <scope>NUCLEOTIDE SEQUENCE [LARGE SCALE GENOMIC DNA]</scope>
    <source>
        <strain evidence="8">CCUG 37257</strain>
    </source>
</reference>
<comment type="caution">
    <text evidence="7">The sequence shown here is derived from an EMBL/GenBank/DDBJ whole genome shotgun (WGS) entry which is preliminary data.</text>
</comment>
<dbReference type="SUPFAM" id="SSF103473">
    <property type="entry name" value="MFS general substrate transporter"/>
    <property type="match status" value="1"/>
</dbReference>
<feature type="transmembrane region" description="Helical" evidence="6">
    <location>
        <begin position="353"/>
        <end position="372"/>
    </location>
</feature>